<organism evidence="1 2">
    <name type="scientific">Trifolium medium</name>
    <dbReference type="NCBI Taxonomy" id="97028"/>
    <lineage>
        <taxon>Eukaryota</taxon>
        <taxon>Viridiplantae</taxon>
        <taxon>Streptophyta</taxon>
        <taxon>Embryophyta</taxon>
        <taxon>Tracheophyta</taxon>
        <taxon>Spermatophyta</taxon>
        <taxon>Magnoliopsida</taxon>
        <taxon>eudicotyledons</taxon>
        <taxon>Gunneridae</taxon>
        <taxon>Pentapetalae</taxon>
        <taxon>rosids</taxon>
        <taxon>fabids</taxon>
        <taxon>Fabales</taxon>
        <taxon>Fabaceae</taxon>
        <taxon>Papilionoideae</taxon>
        <taxon>50 kb inversion clade</taxon>
        <taxon>NPAAA clade</taxon>
        <taxon>Hologalegina</taxon>
        <taxon>IRL clade</taxon>
        <taxon>Trifolieae</taxon>
        <taxon>Trifolium</taxon>
    </lineage>
</organism>
<sequence length="121" mass="13875">MEFSRYCCSSSLHWCIPIMHWFMTLPGRGCIGARPSSTGSCWILGILHRCKTFLHRCKILRILTCVCLHQCIPAMHRFNPSQFLPCIGSKLLELVQLFQKIFCIDSTSLAPVQPCIRKTNF</sequence>
<keyword evidence="2" id="KW-1185">Reference proteome</keyword>
<dbReference type="AlphaFoldDB" id="A0A392P159"/>
<dbReference type="Proteomes" id="UP000265520">
    <property type="component" value="Unassembled WGS sequence"/>
</dbReference>
<evidence type="ECO:0000313" key="1">
    <source>
        <dbReference type="EMBL" id="MCI05783.1"/>
    </source>
</evidence>
<comment type="caution">
    <text evidence="1">The sequence shown here is derived from an EMBL/GenBank/DDBJ whole genome shotgun (WGS) entry which is preliminary data.</text>
</comment>
<reference evidence="1 2" key="1">
    <citation type="journal article" date="2018" name="Front. Plant Sci.">
        <title>Red Clover (Trifolium pratense) and Zigzag Clover (T. medium) - A Picture of Genomic Similarities and Differences.</title>
        <authorList>
            <person name="Dluhosova J."/>
            <person name="Istvanek J."/>
            <person name="Nedelnik J."/>
            <person name="Repkova J."/>
        </authorList>
    </citation>
    <scope>NUCLEOTIDE SEQUENCE [LARGE SCALE GENOMIC DNA]</scope>
    <source>
        <strain evidence="2">cv. 10/8</strain>
        <tissue evidence="1">Leaf</tissue>
    </source>
</reference>
<accession>A0A392P159</accession>
<proteinExistence type="predicted"/>
<name>A0A392P159_9FABA</name>
<dbReference type="EMBL" id="LXQA010059723">
    <property type="protein sequence ID" value="MCI05783.1"/>
    <property type="molecule type" value="Genomic_DNA"/>
</dbReference>
<protein>
    <submittedName>
        <fullName evidence="1">Uncharacterized protein</fullName>
    </submittedName>
</protein>
<evidence type="ECO:0000313" key="2">
    <source>
        <dbReference type="Proteomes" id="UP000265520"/>
    </source>
</evidence>